<dbReference type="PANTHER" id="PTHR11247:SF8">
    <property type="entry name" value="PALMITOYL-PROTEIN THIOESTERASE 1"/>
    <property type="match status" value="1"/>
</dbReference>
<keyword evidence="6" id="KW-1015">Disulfide bond</keyword>
<dbReference type="HOGENOM" id="CLU_050129_0_1_1"/>
<organism evidence="10 11">
    <name type="scientific">Dactylellina haptotyla (strain CBS 200.50)</name>
    <name type="common">Nematode-trapping fungus</name>
    <name type="synonym">Monacrosporium haptotylum</name>
    <dbReference type="NCBI Taxonomy" id="1284197"/>
    <lineage>
        <taxon>Eukaryota</taxon>
        <taxon>Fungi</taxon>
        <taxon>Dikarya</taxon>
        <taxon>Ascomycota</taxon>
        <taxon>Pezizomycotina</taxon>
        <taxon>Orbiliomycetes</taxon>
        <taxon>Orbiliales</taxon>
        <taxon>Orbiliaceae</taxon>
        <taxon>Dactylellina</taxon>
    </lineage>
</organism>
<evidence type="ECO:0000256" key="3">
    <source>
        <dbReference type="ARBA" id="ARBA00014212"/>
    </source>
</evidence>
<evidence type="ECO:0000256" key="7">
    <source>
        <dbReference type="ARBA" id="ARBA00023180"/>
    </source>
</evidence>
<dbReference type="Gene3D" id="3.40.50.1820">
    <property type="entry name" value="alpha/beta hydrolase"/>
    <property type="match status" value="1"/>
</dbReference>
<keyword evidence="11" id="KW-1185">Reference proteome</keyword>
<evidence type="ECO:0000256" key="1">
    <source>
        <dbReference type="ARBA" id="ARBA00010758"/>
    </source>
</evidence>
<evidence type="ECO:0000256" key="9">
    <source>
        <dbReference type="SAM" id="SignalP"/>
    </source>
</evidence>
<protein>
    <recommendedName>
        <fullName evidence="3">Palmitoyl-protein thioesterase 1</fullName>
        <ecNumber evidence="2">3.1.2.22</ecNumber>
    </recommendedName>
    <alternativeName>
        <fullName evidence="8">Palmitoyl-protein hydrolase 1</fullName>
    </alternativeName>
</protein>
<reference evidence="11" key="2">
    <citation type="submission" date="2013-04" db="EMBL/GenBank/DDBJ databases">
        <title>Genomic mechanisms accounting for the adaptation to parasitism in nematode-trapping fungi.</title>
        <authorList>
            <person name="Ahren D.G."/>
        </authorList>
    </citation>
    <scope>NUCLEOTIDE SEQUENCE [LARGE SCALE GENOMIC DNA]</scope>
    <source>
        <strain evidence="11">CBS 200.50</strain>
    </source>
</reference>
<comment type="caution">
    <text evidence="10">The sequence shown here is derived from an EMBL/GenBank/DDBJ whole genome shotgun (WGS) entry which is preliminary data.</text>
</comment>
<comment type="similarity">
    <text evidence="1">Belongs to the palmitoyl-protein thioesterase family.</text>
</comment>
<dbReference type="OrthoDB" id="10263094at2759"/>
<evidence type="ECO:0000256" key="5">
    <source>
        <dbReference type="ARBA" id="ARBA00022801"/>
    </source>
</evidence>
<feature type="chain" id="PRO_5004548275" description="Palmitoyl-protein thioesterase 1" evidence="9">
    <location>
        <begin position="21"/>
        <end position="353"/>
    </location>
</feature>
<evidence type="ECO:0000256" key="8">
    <source>
        <dbReference type="ARBA" id="ARBA00031934"/>
    </source>
</evidence>
<dbReference type="SUPFAM" id="SSF53474">
    <property type="entry name" value="alpha/beta-Hydrolases"/>
    <property type="match status" value="1"/>
</dbReference>
<dbReference type="eggNOG" id="KOG2541">
    <property type="taxonomic scope" value="Eukaryota"/>
</dbReference>
<keyword evidence="4 9" id="KW-0732">Signal</keyword>
<dbReference type="InterPro" id="IPR002472">
    <property type="entry name" value="Palm_thioest"/>
</dbReference>
<feature type="signal peptide" evidence="9">
    <location>
        <begin position="1"/>
        <end position="20"/>
    </location>
</feature>
<dbReference type="STRING" id="1284197.S8A665"/>
<gene>
    <name evidence="10" type="ORF">H072_9845</name>
</gene>
<dbReference type="Pfam" id="PF02089">
    <property type="entry name" value="Palm_thioest"/>
    <property type="match status" value="1"/>
</dbReference>
<dbReference type="Proteomes" id="UP000015100">
    <property type="component" value="Unassembled WGS sequence"/>
</dbReference>
<proteinExistence type="inferred from homology"/>
<evidence type="ECO:0000256" key="4">
    <source>
        <dbReference type="ARBA" id="ARBA00022729"/>
    </source>
</evidence>
<dbReference type="InterPro" id="IPR029058">
    <property type="entry name" value="AB_hydrolase_fold"/>
</dbReference>
<dbReference type="PRINTS" id="PR00414">
    <property type="entry name" value="PPTHIESTRASE"/>
</dbReference>
<dbReference type="EC" id="3.1.2.22" evidence="2"/>
<dbReference type="GO" id="GO:0008474">
    <property type="term" value="F:palmitoyl-(protein) hydrolase activity"/>
    <property type="evidence" value="ECO:0007669"/>
    <property type="project" value="UniProtKB-EC"/>
</dbReference>
<dbReference type="OMA" id="KFVMVMF"/>
<evidence type="ECO:0000313" key="10">
    <source>
        <dbReference type="EMBL" id="EPS36626.1"/>
    </source>
</evidence>
<evidence type="ECO:0000256" key="6">
    <source>
        <dbReference type="ARBA" id="ARBA00023157"/>
    </source>
</evidence>
<dbReference type="AlphaFoldDB" id="S8A665"/>
<evidence type="ECO:0000313" key="11">
    <source>
        <dbReference type="Proteomes" id="UP000015100"/>
    </source>
</evidence>
<dbReference type="EMBL" id="AQGS01000867">
    <property type="protein sequence ID" value="EPS36626.1"/>
    <property type="molecule type" value="Genomic_DNA"/>
</dbReference>
<dbReference type="PANTHER" id="PTHR11247">
    <property type="entry name" value="PALMITOYL-PROTEIN THIOESTERASE/DOLICHYLDIPHOSPHATASE 1"/>
    <property type="match status" value="1"/>
</dbReference>
<dbReference type="FunFam" id="3.40.50.1820:FF:000107">
    <property type="entry name" value="Palmitoyl-protein thioesterase 1"/>
    <property type="match status" value="1"/>
</dbReference>
<sequence>MVRRIASLLLASALASVTAATAPVPLVIWHGLGDTFDNPGLQSVADLYKSIYPGAVTHIIHLADDGGGDRKASYFGSLPNEIANVCEQLSADTNLTSAAAAHGVHALGFSQGGLFMRGYVEACNTPKVHTLVTFGSPHNGISEFVKCKPTDWVCRTAFSFLNANKWSDWVQKNIVPAQYYRHPSPEEMEKYLEFSGFLADINNERADKNTSYKSNLGDLEGGLVLYKFDEDEVIIPKESVWFAEVLEDGKVTWLTDREMYHEDWVGLKKLNEAGKLKFLKTGGGHMHITDELLTEVYTKYLWQPEGVVPKKVNSARISEALGSLAVPYQGLESTGDQRPIMVQNPRAGPIWRV</sequence>
<keyword evidence="5" id="KW-0378">Hydrolase</keyword>
<accession>S8A665</accession>
<reference evidence="10 11" key="1">
    <citation type="journal article" date="2013" name="PLoS Genet.">
        <title>Genomic mechanisms accounting for the adaptation to parasitism in nematode-trapping fungi.</title>
        <authorList>
            <person name="Meerupati T."/>
            <person name="Andersson K.M."/>
            <person name="Friman E."/>
            <person name="Kumar D."/>
            <person name="Tunlid A."/>
            <person name="Ahren D."/>
        </authorList>
    </citation>
    <scope>NUCLEOTIDE SEQUENCE [LARGE SCALE GENOMIC DNA]</scope>
    <source>
        <strain evidence="10 11">CBS 200.50</strain>
    </source>
</reference>
<name>S8A665_DACHA</name>
<evidence type="ECO:0000256" key="2">
    <source>
        <dbReference type="ARBA" id="ARBA00012423"/>
    </source>
</evidence>
<keyword evidence="7" id="KW-0325">Glycoprotein</keyword>